<evidence type="ECO:0000256" key="4">
    <source>
        <dbReference type="ARBA" id="ARBA00022842"/>
    </source>
</evidence>
<dbReference type="SFLD" id="SFLDF00009">
    <property type="entry name" value="o-succinylbenzoate_synthase"/>
    <property type="match status" value="1"/>
</dbReference>
<dbReference type="SFLD" id="SFLDG00180">
    <property type="entry name" value="muconate_cycloisomerase"/>
    <property type="match status" value="1"/>
</dbReference>
<dbReference type="SMART" id="SM00922">
    <property type="entry name" value="MR_MLE"/>
    <property type="match status" value="1"/>
</dbReference>
<comment type="similarity">
    <text evidence="7">Belongs to the mandelate racemase/muconate lactonizing enzyme family. MenC type 2 subfamily.</text>
</comment>
<dbReference type="GO" id="GO:0009234">
    <property type="term" value="P:menaquinone biosynthetic process"/>
    <property type="evidence" value="ECO:0007669"/>
    <property type="project" value="UniProtKB-UniRule"/>
</dbReference>
<dbReference type="RefSeq" id="WP_160837924.1">
    <property type="nucleotide sequence ID" value="NZ_WMET01000003.1"/>
</dbReference>
<keyword evidence="4 7" id="KW-0460">Magnesium</keyword>
<dbReference type="Gene3D" id="3.30.390.10">
    <property type="entry name" value="Enolase-like, N-terminal domain"/>
    <property type="match status" value="1"/>
</dbReference>
<dbReference type="EC" id="4.2.1.113" evidence="6 7"/>
<dbReference type="InterPro" id="IPR013341">
    <property type="entry name" value="Mandelate_racemase_N_dom"/>
</dbReference>
<evidence type="ECO:0000256" key="7">
    <source>
        <dbReference type="HAMAP-Rule" id="MF_01933"/>
    </source>
</evidence>
<evidence type="ECO:0000256" key="1">
    <source>
        <dbReference type="ARBA" id="ARBA00001968"/>
    </source>
</evidence>
<dbReference type="SUPFAM" id="SSF54826">
    <property type="entry name" value="Enolase N-terminal domain-like"/>
    <property type="match status" value="1"/>
</dbReference>
<dbReference type="PANTHER" id="PTHR48073">
    <property type="entry name" value="O-SUCCINYLBENZOATE SYNTHASE-RELATED"/>
    <property type="match status" value="1"/>
</dbReference>
<dbReference type="Pfam" id="PF13378">
    <property type="entry name" value="MR_MLE_C"/>
    <property type="match status" value="1"/>
</dbReference>
<dbReference type="InterPro" id="IPR029065">
    <property type="entry name" value="Enolase_C-like"/>
</dbReference>
<dbReference type="InterPro" id="IPR047585">
    <property type="entry name" value="MenC"/>
</dbReference>
<proteinExistence type="inferred from homology"/>
<dbReference type="CDD" id="cd03317">
    <property type="entry name" value="NAAAR"/>
    <property type="match status" value="1"/>
</dbReference>
<dbReference type="GO" id="GO:0043748">
    <property type="term" value="F:O-succinylbenzoate synthase activity"/>
    <property type="evidence" value="ECO:0007669"/>
    <property type="project" value="UniProtKB-EC"/>
</dbReference>
<comment type="cofactor">
    <cofactor evidence="1 7">
        <name>a divalent metal cation</name>
        <dbReference type="ChEBI" id="CHEBI:60240"/>
    </cofactor>
</comment>
<dbReference type="SUPFAM" id="SSF51604">
    <property type="entry name" value="Enolase C-terminal domain-like"/>
    <property type="match status" value="1"/>
</dbReference>
<evidence type="ECO:0000313" key="9">
    <source>
        <dbReference type="EMBL" id="MYL20797.1"/>
    </source>
</evidence>
<accession>A0A845E3G3</accession>
<dbReference type="HAMAP" id="MF_01933">
    <property type="entry name" value="MenC_2"/>
    <property type="match status" value="1"/>
</dbReference>
<evidence type="ECO:0000256" key="2">
    <source>
        <dbReference type="ARBA" id="ARBA00022428"/>
    </source>
</evidence>
<dbReference type="GO" id="GO:0016854">
    <property type="term" value="F:racemase and epimerase activity"/>
    <property type="evidence" value="ECO:0007669"/>
    <property type="project" value="UniProtKB-ARBA"/>
</dbReference>
<evidence type="ECO:0000256" key="3">
    <source>
        <dbReference type="ARBA" id="ARBA00022723"/>
    </source>
</evidence>
<sequence>MNIEKVILRQIKMDLLHPFTTSVGTEYDKDVILVEVQSSNGHSGWAESVSINEPIYNEETIDTNWPMLRKFLLPELLKAPIIAHPSEVSQRFQSIRGQFNAKAAVEQAVWDLYAKEQGRPLAEVLGGTKSSIDVGVSIGITESEDALLEKIAGYVEEGYKRIKVKIKPGWDVELLRAVRRRFPDLEMMADANCAYTLDDIPRLKQLDELNLTMIEQPLAHDDIIDHAELQKHLNTPICLDESLHSYDDVRKAIELGSCRIVNLKIGRVGGLQETLNIHKLCQDHHIPMWCGGMLETGIGRAHNIAVTALPQFLYPGDTAPSSHYWERDIIQPEVRMNRGEIPVPDKPGIGFEPDTGYIEQLTSRKETFRPKDRAVLQQD</sequence>
<dbReference type="NCBIfam" id="TIGR01928">
    <property type="entry name" value="menC_lowGC_arch"/>
    <property type="match status" value="1"/>
</dbReference>
<protein>
    <recommendedName>
        <fullName evidence="6 7">o-succinylbenzoate synthase</fullName>
        <shortName evidence="7">OSB synthase</shortName>
        <shortName evidence="7">OSBS</shortName>
        <ecNumber evidence="6 7">4.2.1.113</ecNumber>
    </recommendedName>
    <alternativeName>
        <fullName evidence="7">4-(2'-carboxyphenyl)-4-oxybutyric acid synthase</fullName>
    </alternativeName>
    <alternativeName>
        <fullName evidence="7">o-succinylbenzoic acid synthase</fullName>
    </alternativeName>
</protein>
<comment type="function">
    <text evidence="7">Converts 2-succinyl-6-hydroxy-2,4-cyclohexadiene-1-carboxylate (SHCHC) to 2-succinylbenzoate (OSB).</text>
</comment>
<comment type="pathway">
    <text evidence="7">Quinol/quinone metabolism; menaquinone biosynthesis.</text>
</comment>
<dbReference type="InterPro" id="IPR029017">
    <property type="entry name" value="Enolase-like_N"/>
</dbReference>
<organism evidence="9 10">
    <name type="scientific">Halobacillus litoralis</name>
    <dbReference type="NCBI Taxonomy" id="45668"/>
    <lineage>
        <taxon>Bacteria</taxon>
        <taxon>Bacillati</taxon>
        <taxon>Bacillota</taxon>
        <taxon>Bacilli</taxon>
        <taxon>Bacillales</taxon>
        <taxon>Bacillaceae</taxon>
        <taxon>Halobacillus</taxon>
    </lineage>
</organism>
<feature type="active site" description="Proton donor" evidence="7">
    <location>
        <position position="165"/>
    </location>
</feature>
<keyword evidence="5 7" id="KW-0456">Lyase</keyword>
<evidence type="ECO:0000256" key="5">
    <source>
        <dbReference type="ARBA" id="ARBA00023239"/>
    </source>
</evidence>
<dbReference type="UniPathway" id="UPA01057">
    <property type="reaction ID" value="UER00165"/>
</dbReference>
<dbReference type="InterPro" id="IPR013342">
    <property type="entry name" value="Mandelate_racemase_C"/>
</dbReference>
<keyword evidence="2 7" id="KW-0474">Menaquinone biosynthesis</keyword>
<evidence type="ECO:0000259" key="8">
    <source>
        <dbReference type="SMART" id="SM00922"/>
    </source>
</evidence>
<feature type="binding site" evidence="7">
    <location>
        <position position="240"/>
    </location>
    <ligand>
        <name>Mg(2+)</name>
        <dbReference type="ChEBI" id="CHEBI:18420"/>
    </ligand>
</feature>
<dbReference type="PANTHER" id="PTHR48073:SF5">
    <property type="entry name" value="O-SUCCINYLBENZOATE SYNTHASE"/>
    <property type="match status" value="1"/>
</dbReference>
<feature type="binding site" evidence="7">
    <location>
        <position position="215"/>
    </location>
    <ligand>
        <name>Mg(2+)</name>
        <dbReference type="ChEBI" id="CHEBI:18420"/>
    </ligand>
</feature>
<feature type="active site" description="Proton acceptor" evidence="7">
    <location>
        <position position="264"/>
    </location>
</feature>
<dbReference type="InterPro" id="IPR036849">
    <property type="entry name" value="Enolase-like_C_sf"/>
</dbReference>
<dbReference type="EMBL" id="WMET01000003">
    <property type="protein sequence ID" value="MYL20797.1"/>
    <property type="molecule type" value="Genomic_DNA"/>
</dbReference>
<dbReference type="GO" id="GO:0000287">
    <property type="term" value="F:magnesium ion binding"/>
    <property type="evidence" value="ECO:0007669"/>
    <property type="project" value="UniProtKB-UniRule"/>
</dbReference>
<keyword evidence="3 7" id="KW-0479">Metal-binding</keyword>
<reference evidence="9 10" key="1">
    <citation type="submission" date="2019-11" db="EMBL/GenBank/DDBJ databases">
        <title>Genome sequences of 17 halophilic strains isolated from different environments.</title>
        <authorList>
            <person name="Furrow R.E."/>
        </authorList>
    </citation>
    <scope>NUCLEOTIDE SEQUENCE [LARGE SCALE GENOMIC DNA]</scope>
    <source>
        <strain evidence="9 10">22511_23_Filter</strain>
    </source>
</reference>
<comment type="caution">
    <text evidence="9">The sequence shown here is derived from an EMBL/GenBank/DDBJ whole genome shotgun (WGS) entry which is preliminary data.</text>
</comment>
<dbReference type="AlphaFoldDB" id="A0A845E3G3"/>
<comment type="pathway">
    <text evidence="7">Quinol/quinone metabolism; 1,4-dihydroxy-2-naphthoate biosynthesis; 1,4-dihydroxy-2-naphthoate from chorismate: step 4/7.</text>
</comment>
<evidence type="ECO:0000313" key="10">
    <source>
        <dbReference type="Proteomes" id="UP000460949"/>
    </source>
</evidence>
<feature type="domain" description="Mandelate racemase/muconate lactonizing enzyme C-terminal" evidence="8">
    <location>
        <begin position="144"/>
        <end position="236"/>
    </location>
</feature>
<dbReference type="UniPathway" id="UPA00079"/>
<gene>
    <name evidence="7 9" type="primary">menC</name>
    <name evidence="9" type="ORF">GLW04_12920</name>
</gene>
<dbReference type="InterPro" id="IPR010197">
    <property type="entry name" value="OSBS/NAAAR"/>
</dbReference>
<name>A0A845E3G3_9BACI</name>
<feature type="binding site" evidence="7">
    <location>
        <position position="190"/>
    </location>
    <ligand>
        <name>Mg(2+)</name>
        <dbReference type="ChEBI" id="CHEBI:18420"/>
    </ligand>
</feature>
<evidence type="ECO:0000256" key="6">
    <source>
        <dbReference type="ARBA" id="ARBA00029491"/>
    </source>
</evidence>
<dbReference type="Pfam" id="PF02746">
    <property type="entry name" value="MR_MLE_N"/>
    <property type="match status" value="1"/>
</dbReference>
<dbReference type="SFLD" id="SFLDS00001">
    <property type="entry name" value="Enolase"/>
    <property type="match status" value="1"/>
</dbReference>
<dbReference type="Proteomes" id="UP000460949">
    <property type="component" value="Unassembled WGS sequence"/>
</dbReference>
<dbReference type="Gene3D" id="3.20.20.120">
    <property type="entry name" value="Enolase-like C-terminal domain"/>
    <property type="match status" value="1"/>
</dbReference>
<comment type="catalytic activity">
    <reaction evidence="7">
        <text>(1R,6R)-6-hydroxy-2-succinyl-cyclohexa-2,4-diene-1-carboxylate = 2-succinylbenzoate + H2O</text>
        <dbReference type="Rhea" id="RHEA:10196"/>
        <dbReference type="ChEBI" id="CHEBI:15377"/>
        <dbReference type="ChEBI" id="CHEBI:18325"/>
        <dbReference type="ChEBI" id="CHEBI:58689"/>
        <dbReference type="EC" id="4.2.1.113"/>
    </reaction>
</comment>